<comment type="catalytic activity">
    <reaction evidence="8">
        <text>adenosine(1518)/adenosine(1519) in 16S rRNA + 4 S-adenosyl-L-methionine = N(6)-dimethyladenosine(1518)/N(6)-dimethyladenosine(1519) in 16S rRNA + 4 S-adenosyl-L-homocysteine + 4 H(+)</text>
        <dbReference type="Rhea" id="RHEA:19609"/>
        <dbReference type="Rhea" id="RHEA-COMP:10232"/>
        <dbReference type="Rhea" id="RHEA-COMP:10233"/>
        <dbReference type="ChEBI" id="CHEBI:15378"/>
        <dbReference type="ChEBI" id="CHEBI:57856"/>
        <dbReference type="ChEBI" id="CHEBI:59789"/>
        <dbReference type="ChEBI" id="CHEBI:74411"/>
        <dbReference type="ChEBI" id="CHEBI:74493"/>
        <dbReference type="EC" id="2.1.1.182"/>
    </reaction>
</comment>
<keyword evidence="7 8" id="KW-0694">RNA-binding</keyword>
<feature type="binding site" evidence="8 9">
    <location>
        <position position="109"/>
    </location>
    <ligand>
        <name>S-adenosyl-L-methionine</name>
        <dbReference type="ChEBI" id="CHEBI:59789"/>
    </ligand>
</feature>
<evidence type="ECO:0000256" key="6">
    <source>
        <dbReference type="ARBA" id="ARBA00022801"/>
    </source>
</evidence>
<dbReference type="PROSITE" id="PS51689">
    <property type="entry name" value="SAM_RNA_A_N6_MT"/>
    <property type="match status" value="1"/>
</dbReference>
<comment type="caution">
    <text evidence="11">The sequence shown here is derived from an EMBL/GenBank/DDBJ whole genome shotgun (WGS) entry which is preliminary data.</text>
</comment>
<feature type="binding site" evidence="8 9">
    <location>
        <position position="129"/>
    </location>
    <ligand>
        <name>S-adenosyl-L-methionine</name>
        <dbReference type="ChEBI" id="CHEBI:59789"/>
    </ligand>
</feature>
<evidence type="ECO:0000259" key="10">
    <source>
        <dbReference type="PROSITE" id="PS51462"/>
    </source>
</evidence>
<dbReference type="Proteomes" id="UP001165653">
    <property type="component" value="Unassembled WGS sequence"/>
</dbReference>
<keyword evidence="5 8" id="KW-0949">S-adenosyl-L-methionine</keyword>
<dbReference type="PROSITE" id="PS51462">
    <property type="entry name" value="NUDIX"/>
    <property type="match status" value="1"/>
</dbReference>
<dbReference type="SUPFAM" id="SSF53335">
    <property type="entry name" value="S-adenosyl-L-methionine-dependent methyltransferases"/>
    <property type="match status" value="1"/>
</dbReference>
<dbReference type="InterPro" id="IPR001737">
    <property type="entry name" value="KsgA/Erm"/>
</dbReference>
<evidence type="ECO:0000256" key="5">
    <source>
        <dbReference type="ARBA" id="ARBA00022691"/>
    </source>
</evidence>
<evidence type="ECO:0000313" key="12">
    <source>
        <dbReference type="Proteomes" id="UP001165653"/>
    </source>
</evidence>
<evidence type="ECO:0000256" key="1">
    <source>
        <dbReference type="ARBA" id="ARBA00022490"/>
    </source>
</evidence>
<sequence length="454" mass="50617">MPPEGAAAIAPGVTGHEIRDALAAAGVMPSRQLGQNFLCDPNMARWITEQLDAGPEDSIVEVGPGTGALTSHLVGKVRRIVLVEFDSRLAAWLKERFANEPSVEVHHADGAKFDTRQLFQHRPIKFLGNLPYSCGGAILKNFLSRPNPFCRAVIMLQKEVIERLAAVPRTKDYGVLTLRVQSEWSVKSLRTVPPEAFHPRPQIDSSVALLLPRGKELPAFDARRFDELIRRGFAQRRKQMGRQMPDSPPWDEVAGAIGAPPTARAEELSLAQWIELARIYDPHPLRDIPQKDGEIFDVVDEEDRVTGQATRREVHEKGLLHRAVHVFVVNRHGDLLLQKRSRFKDAHPDVWDSSVAGHLDSGEDYAAAAVRELEEEMGIAGVPEEIGRIKPCEATGWEHVALYLLRWDGTPRFPCAEVEAAMWMSPDVLGHWIAAKPEDFASGFLECWKLARGL</sequence>
<dbReference type="Pfam" id="PF00398">
    <property type="entry name" value="RrnaAD"/>
    <property type="match status" value="1"/>
</dbReference>
<dbReference type="SMART" id="SM00650">
    <property type="entry name" value="rADc"/>
    <property type="match status" value="1"/>
</dbReference>
<name>A0ABT3GB64_9BACT</name>
<dbReference type="RefSeq" id="WP_264516311.1">
    <property type="nucleotide sequence ID" value="NZ_JAPDDR010000018.1"/>
</dbReference>
<evidence type="ECO:0000256" key="4">
    <source>
        <dbReference type="ARBA" id="ARBA00022679"/>
    </source>
</evidence>
<dbReference type="InterPro" id="IPR020084">
    <property type="entry name" value="NUDIX_hydrolase_CS"/>
</dbReference>
<dbReference type="CDD" id="cd02440">
    <property type="entry name" value="AdoMet_MTases"/>
    <property type="match status" value="1"/>
</dbReference>
<dbReference type="EC" id="2.1.1.182" evidence="8"/>
<keyword evidence="3 8" id="KW-0489">Methyltransferase</keyword>
<feature type="binding site" evidence="8 9">
    <location>
        <position position="63"/>
    </location>
    <ligand>
        <name>S-adenosyl-L-methionine</name>
        <dbReference type="ChEBI" id="CHEBI:59789"/>
    </ligand>
</feature>
<dbReference type="Gene3D" id="3.90.79.10">
    <property type="entry name" value="Nucleoside Triphosphate Pyrophosphohydrolase"/>
    <property type="match status" value="1"/>
</dbReference>
<feature type="binding site" evidence="8 9">
    <location>
        <position position="38"/>
    </location>
    <ligand>
        <name>S-adenosyl-L-methionine</name>
        <dbReference type="ChEBI" id="CHEBI:59789"/>
    </ligand>
</feature>
<keyword evidence="4 8" id="KW-0808">Transferase</keyword>
<organism evidence="11 12">
    <name type="scientific">Luteolibacter rhizosphaerae</name>
    <dbReference type="NCBI Taxonomy" id="2989719"/>
    <lineage>
        <taxon>Bacteria</taxon>
        <taxon>Pseudomonadati</taxon>
        <taxon>Verrucomicrobiota</taxon>
        <taxon>Verrucomicrobiia</taxon>
        <taxon>Verrucomicrobiales</taxon>
        <taxon>Verrucomicrobiaceae</taxon>
        <taxon>Luteolibacter</taxon>
    </lineage>
</organism>
<dbReference type="GO" id="GO:0052908">
    <property type="term" value="F:16S rRNA (adenine(1518)-N(6)/adenine(1519)-N(6))-dimethyltransferase activity"/>
    <property type="evidence" value="ECO:0007669"/>
    <property type="project" value="UniProtKB-EC"/>
</dbReference>
<keyword evidence="2 8" id="KW-0698">rRNA processing</keyword>
<dbReference type="Gene3D" id="3.40.50.150">
    <property type="entry name" value="Vaccinia Virus protein VP39"/>
    <property type="match status" value="1"/>
</dbReference>
<evidence type="ECO:0000256" key="7">
    <source>
        <dbReference type="ARBA" id="ARBA00022884"/>
    </source>
</evidence>
<protein>
    <recommendedName>
        <fullName evidence="8">Ribosomal RNA small subunit methyltransferase A</fullName>
        <ecNumber evidence="8">2.1.1.182</ecNumber>
    </recommendedName>
    <alternativeName>
        <fullName evidence="8">16S rRNA (adenine(1518)-N(6)/adenine(1519)-N(6))-dimethyltransferase</fullName>
    </alternativeName>
    <alternativeName>
        <fullName evidence="8">16S rRNA dimethyladenosine transferase</fullName>
    </alternativeName>
    <alternativeName>
        <fullName evidence="8">16S rRNA dimethylase</fullName>
    </alternativeName>
    <alternativeName>
        <fullName evidence="8">S-adenosylmethionine-6-N', N'-adenosyl(rRNA) dimethyltransferase</fullName>
    </alternativeName>
</protein>
<dbReference type="InterPro" id="IPR011530">
    <property type="entry name" value="rRNA_adenine_dimethylase"/>
</dbReference>
<accession>A0ABT3GB64</accession>
<evidence type="ECO:0000313" key="11">
    <source>
        <dbReference type="EMBL" id="MCW1916724.1"/>
    </source>
</evidence>
<comment type="similarity">
    <text evidence="8">Belongs to the class I-like SAM-binding methyltransferase superfamily. rRNA adenine N(6)-methyltransferase family. RsmA subfamily.</text>
</comment>
<dbReference type="CDD" id="cd04692">
    <property type="entry name" value="NUDIX_Hydrolase"/>
    <property type="match status" value="1"/>
</dbReference>
<dbReference type="PANTHER" id="PTHR11727">
    <property type="entry name" value="DIMETHYLADENOSINE TRANSFERASE"/>
    <property type="match status" value="1"/>
</dbReference>
<proteinExistence type="inferred from homology"/>
<dbReference type="InterPro" id="IPR023165">
    <property type="entry name" value="rRNA_Ade_diMease-like_C"/>
</dbReference>
<dbReference type="Gene3D" id="1.10.8.100">
    <property type="entry name" value="Ribosomal RNA adenine dimethylase-like, domain 2"/>
    <property type="match status" value="1"/>
</dbReference>
<dbReference type="NCBIfam" id="TIGR00755">
    <property type="entry name" value="ksgA"/>
    <property type="match status" value="1"/>
</dbReference>
<comment type="subcellular location">
    <subcellularLocation>
        <location evidence="8">Cytoplasm</location>
    </subcellularLocation>
</comment>
<dbReference type="PROSITE" id="PS00893">
    <property type="entry name" value="NUDIX_BOX"/>
    <property type="match status" value="1"/>
</dbReference>
<evidence type="ECO:0000256" key="9">
    <source>
        <dbReference type="PROSITE-ProRule" id="PRU01026"/>
    </source>
</evidence>
<keyword evidence="1 8" id="KW-0963">Cytoplasm</keyword>
<dbReference type="InterPro" id="IPR020596">
    <property type="entry name" value="rRNA_Ade_Mease_Trfase_CS"/>
</dbReference>
<evidence type="ECO:0000256" key="2">
    <source>
        <dbReference type="ARBA" id="ARBA00022552"/>
    </source>
</evidence>
<feature type="domain" description="Nudix hydrolase" evidence="10">
    <location>
        <begin position="319"/>
        <end position="446"/>
    </location>
</feature>
<gene>
    <name evidence="8 11" type="primary">rsmA</name>
    <name evidence="8" type="synonym">ksgA</name>
    <name evidence="11" type="ORF">OJ996_24265</name>
</gene>
<feature type="binding site" evidence="8 9">
    <location>
        <position position="36"/>
    </location>
    <ligand>
        <name>S-adenosyl-L-methionine</name>
        <dbReference type="ChEBI" id="CHEBI:59789"/>
    </ligand>
</feature>
<dbReference type="EMBL" id="JAPDDR010000018">
    <property type="protein sequence ID" value="MCW1916724.1"/>
    <property type="molecule type" value="Genomic_DNA"/>
</dbReference>
<dbReference type="InterPro" id="IPR015797">
    <property type="entry name" value="NUDIX_hydrolase-like_dom_sf"/>
</dbReference>
<dbReference type="Pfam" id="PF00293">
    <property type="entry name" value="NUDIX"/>
    <property type="match status" value="1"/>
</dbReference>
<keyword evidence="12" id="KW-1185">Reference proteome</keyword>
<dbReference type="InterPro" id="IPR029063">
    <property type="entry name" value="SAM-dependent_MTases_sf"/>
</dbReference>
<dbReference type="InterPro" id="IPR000086">
    <property type="entry name" value="NUDIX_hydrolase_dom"/>
</dbReference>
<dbReference type="SUPFAM" id="SSF55811">
    <property type="entry name" value="Nudix"/>
    <property type="match status" value="1"/>
</dbReference>
<dbReference type="HAMAP" id="MF_00607">
    <property type="entry name" value="16SrRNA_methyltr_A"/>
    <property type="match status" value="1"/>
</dbReference>
<reference evidence="11" key="1">
    <citation type="submission" date="2022-10" db="EMBL/GenBank/DDBJ databases">
        <title>Luteolibacter sp. GHJ8, whole genome shotgun sequencing project.</title>
        <authorList>
            <person name="Zhao G."/>
            <person name="Shen L."/>
        </authorList>
    </citation>
    <scope>NUCLEOTIDE SEQUENCE</scope>
    <source>
        <strain evidence="11">GHJ8</strain>
    </source>
</reference>
<evidence type="ECO:0000256" key="8">
    <source>
        <dbReference type="HAMAP-Rule" id="MF_00607"/>
    </source>
</evidence>
<dbReference type="InterPro" id="IPR020598">
    <property type="entry name" value="rRNA_Ade_methylase_Trfase_N"/>
</dbReference>
<keyword evidence="6" id="KW-0378">Hydrolase</keyword>
<comment type="function">
    <text evidence="8">Specifically dimethylates two adjacent adenosines (A1518 and A1519) in the loop of a conserved hairpin near the 3'-end of 16S rRNA in the 30S particle. May play a critical role in biogenesis of 30S subunits.</text>
</comment>
<dbReference type="PROSITE" id="PS01131">
    <property type="entry name" value="RRNA_A_DIMETH"/>
    <property type="match status" value="1"/>
</dbReference>
<dbReference type="PANTHER" id="PTHR11727:SF7">
    <property type="entry name" value="DIMETHYLADENOSINE TRANSFERASE-RELATED"/>
    <property type="match status" value="1"/>
</dbReference>
<evidence type="ECO:0000256" key="3">
    <source>
        <dbReference type="ARBA" id="ARBA00022603"/>
    </source>
</evidence>
<feature type="binding site" evidence="8 9">
    <location>
        <position position="84"/>
    </location>
    <ligand>
        <name>S-adenosyl-L-methionine</name>
        <dbReference type="ChEBI" id="CHEBI:59789"/>
    </ligand>
</feature>